<dbReference type="EMBL" id="MT141965">
    <property type="protein sequence ID" value="QJA72608.1"/>
    <property type="molecule type" value="Genomic_DNA"/>
</dbReference>
<evidence type="ECO:0000313" key="2">
    <source>
        <dbReference type="EMBL" id="QJA72608.1"/>
    </source>
</evidence>
<reference evidence="2" key="1">
    <citation type="submission" date="2020-03" db="EMBL/GenBank/DDBJ databases">
        <title>The deep terrestrial virosphere.</title>
        <authorList>
            <person name="Holmfeldt K."/>
            <person name="Nilsson E."/>
            <person name="Simone D."/>
            <person name="Lopez-Fernandez M."/>
            <person name="Wu X."/>
            <person name="de Brujin I."/>
            <person name="Lundin D."/>
            <person name="Andersson A."/>
            <person name="Bertilsson S."/>
            <person name="Dopson M."/>
        </authorList>
    </citation>
    <scope>NUCLEOTIDE SEQUENCE</scope>
    <source>
        <strain evidence="2">MM415A02687</strain>
    </source>
</reference>
<feature type="compositionally biased region" description="Low complexity" evidence="1">
    <location>
        <begin position="233"/>
        <end position="242"/>
    </location>
</feature>
<proteinExistence type="predicted"/>
<dbReference type="AlphaFoldDB" id="A0A6M3JTD7"/>
<sequence length="311" mass="34582">MQEDRAMIVRAEQGLALPDETSFKRDIQAINRFQQVAHANLVSGQDYGVIPGTQKPTLLKPGAEKIAKLLGLADEYDILDRQEDWDKPFFRYLVKCRLISVRTGIVISEGLGECNSMESKYRWRDAKRVCPECGAEAIIKGKEQYGGGWICFAKKGGCGTKWNDGADEIEGQKLGRVENEDIYSQVNTILKMAKKRALVDAALSAGRLSNVFTQDIEDTGMGDVAPPVEKPTAKPATQKPKTPDAMLEQFKAQCDRLGWASEQICDWLENFSGCRKWAELTKEAQAKAVKQITEVADEAQAAPEQHPEDEE</sequence>
<organism evidence="2">
    <name type="scientific">viral metagenome</name>
    <dbReference type="NCBI Taxonomy" id="1070528"/>
    <lineage>
        <taxon>unclassified sequences</taxon>
        <taxon>metagenomes</taxon>
        <taxon>organismal metagenomes</taxon>
    </lineage>
</organism>
<evidence type="ECO:0000256" key="1">
    <source>
        <dbReference type="SAM" id="MobiDB-lite"/>
    </source>
</evidence>
<accession>A0A6M3JTD7</accession>
<name>A0A6M3JTD7_9ZZZZ</name>
<feature type="region of interest" description="Disordered" evidence="1">
    <location>
        <begin position="220"/>
        <end position="242"/>
    </location>
</feature>
<gene>
    <name evidence="2" type="ORF">MM415A02687_0004</name>
</gene>
<protein>
    <submittedName>
        <fullName evidence="2">Uncharacterized protein</fullName>
    </submittedName>
</protein>